<sequence length="168" mass="18578">MPAIPRSPLSSSNSERGASSDRENGVRLDLETLQGFEAVSDRFQDRGIRFRNAIALQPSNPAYPPKLGTMVAIPGPKSGWMEIWLTQPARTVSCYVTSSRRLALTAFNDGDEEVASTELPEANLADSNSKLPPNIRLILQAKTAEIYRINFSAFDGQFSVDDFYFQFA</sequence>
<gene>
    <name evidence="2" type="ORF">PMH09_03885</name>
</gene>
<evidence type="ECO:0000313" key="3">
    <source>
        <dbReference type="Proteomes" id="UP001232992"/>
    </source>
</evidence>
<name>A0ABT7BT10_9CYAN</name>
<feature type="region of interest" description="Disordered" evidence="1">
    <location>
        <begin position="1"/>
        <end position="25"/>
    </location>
</feature>
<dbReference type="Proteomes" id="UP001232992">
    <property type="component" value="Unassembled WGS sequence"/>
</dbReference>
<keyword evidence="3" id="KW-1185">Reference proteome</keyword>
<evidence type="ECO:0000313" key="2">
    <source>
        <dbReference type="EMBL" id="MDJ1182325.1"/>
    </source>
</evidence>
<proteinExistence type="predicted"/>
<feature type="compositionally biased region" description="Polar residues" evidence="1">
    <location>
        <begin position="8"/>
        <end position="17"/>
    </location>
</feature>
<comment type="caution">
    <text evidence="2">The sequence shown here is derived from an EMBL/GenBank/DDBJ whole genome shotgun (WGS) entry which is preliminary data.</text>
</comment>
<evidence type="ECO:0000256" key="1">
    <source>
        <dbReference type="SAM" id="MobiDB-lite"/>
    </source>
</evidence>
<dbReference type="EMBL" id="JAQOSQ010000002">
    <property type="protein sequence ID" value="MDJ1182325.1"/>
    <property type="molecule type" value="Genomic_DNA"/>
</dbReference>
<accession>A0ABT7BT10</accession>
<reference evidence="2 3" key="1">
    <citation type="submission" date="2023-01" db="EMBL/GenBank/DDBJ databases">
        <title>Novel diversity within Roseofilum (Cyanobacteria; Desertifilaceae) from marine benthic mats with descriptions of four novel species.</title>
        <authorList>
            <person name="Wang Y."/>
            <person name="Berthold D.E."/>
            <person name="Hu J."/>
            <person name="Lefler F.W."/>
            <person name="Laughinghouse H.D. IV."/>
        </authorList>
    </citation>
    <scope>NUCLEOTIDE SEQUENCE [LARGE SCALE GENOMIC DNA]</scope>
    <source>
        <strain evidence="2 3">BLCC-M143</strain>
    </source>
</reference>
<dbReference type="RefSeq" id="WP_283756977.1">
    <property type="nucleotide sequence ID" value="NZ_JAQOSQ010000002.1"/>
</dbReference>
<protein>
    <submittedName>
        <fullName evidence="2">Uncharacterized protein</fullName>
    </submittedName>
</protein>
<organism evidence="2 3">
    <name type="scientific">Roseofilum casamattae BLCC-M143</name>
    <dbReference type="NCBI Taxonomy" id="3022442"/>
    <lineage>
        <taxon>Bacteria</taxon>
        <taxon>Bacillati</taxon>
        <taxon>Cyanobacteriota</taxon>
        <taxon>Cyanophyceae</taxon>
        <taxon>Desertifilales</taxon>
        <taxon>Desertifilaceae</taxon>
        <taxon>Roseofilum</taxon>
        <taxon>Roseofilum casamattae</taxon>
    </lineage>
</organism>